<keyword evidence="2" id="KW-1185">Reference proteome</keyword>
<protein>
    <submittedName>
        <fullName evidence="1">Uncharacterized protein</fullName>
    </submittedName>
</protein>
<evidence type="ECO:0000313" key="1">
    <source>
        <dbReference type="EMBL" id="MBH0112110.1"/>
    </source>
</evidence>
<dbReference type="AlphaFoldDB" id="A0A931HA11"/>
<dbReference type="EMBL" id="JADZGI010000001">
    <property type="protein sequence ID" value="MBH0112110.1"/>
    <property type="molecule type" value="Genomic_DNA"/>
</dbReference>
<name>A0A931HA11_9SPHN</name>
<accession>A0A931HA11</accession>
<dbReference type="RefSeq" id="WP_197160969.1">
    <property type="nucleotide sequence ID" value="NZ_JADZGI010000001.1"/>
</dbReference>
<comment type="caution">
    <text evidence="1">The sequence shown here is derived from an EMBL/GenBank/DDBJ whole genome shotgun (WGS) entry which is preliminary data.</text>
</comment>
<dbReference type="Proteomes" id="UP000617634">
    <property type="component" value="Unassembled WGS sequence"/>
</dbReference>
<evidence type="ECO:0000313" key="2">
    <source>
        <dbReference type="Proteomes" id="UP000617634"/>
    </source>
</evidence>
<gene>
    <name evidence="1" type="ORF">I5E68_03970</name>
</gene>
<reference evidence="1" key="1">
    <citation type="submission" date="2020-11" db="EMBL/GenBank/DDBJ databases">
        <title>Novosphingobium aureum sp. nov., a marine bacterium isolated from sediment of a salt flat.</title>
        <authorList>
            <person name="Yoo Y."/>
            <person name="Kim J.-J."/>
        </authorList>
    </citation>
    <scope>NUCLEOTIDE SEQUENCE</scope>
    <source>
        <strain evidence="1">YJ-S2-02</strain>
    </source>
</reference>
<proteinExistence type="predicted"/>
<organism evidence="1 2">
    <name type="scientific">Novosphingobium aureum</name>
    <dbReference type="NCBI Taxonomy" id="2792964"/>
    <lineage>
        <taxon>Bacteria</taxon>
        <taxon>Pseudomonadati</taxon>
        <taxon>Pseudomonadota</taxon>
        <taxon>Alphaproteobacteria</taxon>
        <taxon>Sphingomonadales</taxon>
        <taxon>Sphingomonadaceae</taxon>
        <taxon>Novosphingobium</taxon>
    </lineage>
</organism>
<sequence length="152" mass="15953">MTTTLCAPMTDLEIWREGLRDLLDDCAGSTPLEEASRIREAARMFEDAQSTTLETTVAKVDFARLEQLLAADAMESAVLSLLGPKVPFMLSRGNGSCLATVLVPEEGGEVMAEAATMALALLAAYVSALLAGSEKAHAALGEAGALASMRLH</sequence>